<gene>
    <name evidence="2" type="ORF">E6C64_16175</name>
</gene>
<accession>A0A4S4FJR7</accession>
<name>A0A4S4FJR7_9MICO</name>
<dbReference type="InterPro" id="IPR007037">
    <property type="entry name" value="SIP_rossman_dom"/>
</dbReference>
<evidence type="ECO:0000313" key="3">
    <source>
        <dbReference type="Proteomes" id="UP000309133"/>
    </source>
</evidence>
<organism evidence="2 3">
    <name type="scientific">Naasia lichenicola</name>
    <dbReference type="NCBI Taxonomy" id="2565933"/>
    <lineage>
        <taxon>Bacteria</taxon>
        <taxon>Bacillati</taxon>
        <taxon>Actinomycetota</taxon>
        <taxon>Actinomycetes</taxon>
        <taxon>Micrococcales</taxon>
        <taxon>Microbacteriaceae</taxon>
        <taxon>Naasia</taxon>
    </lineage>
</organism>
<dbReference type="Gene3D" id="3.40.50.80">
    <property type="entry name" value="Nucleotide-binding domain of ferredoxin-NADP reductase (FNR) module"/>
    <property type="match status" value="1"/>
</dbReference>
<dbReference type="AlphaFoldDB" id="A0A4S4FJR7"/>
<protein>
    <submittedName>
        <fullName evidence="2">Siderophore-interacting protein</fullName>
    </submittedName>
</protein>
<proteinExistence type="predicted"/>
<evidence type="ECO:0000313" key="2">
    <source>
        <dbReference type="EMBL" id="THG30164.1"/>
    </source>
</evidence>
<sequence>MTRSIPDPALHVFIAGDASDLDAIALLLSGLPANAYGQVMVEATEDEWDGALEAPRRVHVVRLPHDPFGLVGDTVVSACAAWMAEWMPDDVERSSRVFVTWLGCSDNQNVTAMDRRLSRSLDAAHSGGY</sequence>
<reference evidence="2 3" key="1">
    <citation type="submission" date="2019-04" db="EMBL/GenBank/DDBJ databases">
        <authorList>
            <person name="Jiang L."/>
        </authorList>
    </citation>
    <scope>NUCLEOTIDE SEQUENCE [LARGE SCALE GENOMIC DNA]</scope>
    <source>
        <strain evidence="2 3">YIM 131853</strain>
    </source>
</reference>
<dbReference type="EMBL" id="SSSM01000005">
    <property type="protein sequence ID" value="THG30164.1"/>
    <property type="molecule type" value="Genomic_DNA"/>
</dbReference>
<dbReference type="Proteomes" id="UP000309133">
    <property type="component" value="Unassembled WGS sequence"/>
</dbReference>
<dbReference type="InterPro" id="IPR039261">
    <property type="entry name" value="FNR_nucleotide-bd"/>
</dbReference>
<dbReference type="RefSeq" id="WP_136428636.1">
    <property type="nucleotide sequence ID" value="NZ_SSSM01000005.1"/>
</dbReference>
<comment type="caution">
    <text evidence="2">The sequence shown here is derived from an EMBL/GenBank/DDBJ whole genome shotgun (WGS) entry which is preliminary data.</text>
</comment>
<evidence type="ECO:0000259" key="1">
    <source>
        <dbReference type="Pfam" id="PF04954"/>
    </source>
</evidence>
<dbReference type="OrthoDB" id="5123323at2"/>
<dbReference type="Pfam" id="PF04954">
    <property type="entry name" value="SIP"/>
    <property type="match status" value="1"/>
</dbReference>
<keyword evidence="3" id="KW-1185">Reference proteome</keyword>
<feature type="domain" description="SIP-like Rossmann fold" evidence="1">
    <location>
        <begin position="11"/>
        <end position="118"/>
    </location>
</feature>